<evidence type="ECO:0000256" key="1">
    <source>
        <dbReference type="ARBA" id="ARBA00000900"/>
    </source>
</evidence>
<dbReference type="EMBL" id="JAAARO010000004">
    <property type="protein sequence ID" value="KAF5748793.1"/>
    <property type="molecule type" value="Genomic_DNA"/>
</dbReference>
<proteinExistence type="predicted"/>
<dbReference type="PROSITE" id="PS51698">
    <property type="entry name" value="U_BOX"/>
    <property type="match status" value="1"/>
</dbReference>
<comment type="catalytic activity">
    <reaction evidence="1">
        <text>S-ubiquitinyl-[E2 ubiquitin-conjugating enzyme]-L-cysteine + [acceptor protein]-L-lysine = [E2 ubiquitin-conjugating enzyme]-L-cysteine + N(6)-ubiquitinyl-[acceptor protein]-L-lysine.</text>
        <dbReference type="EC" id="2.3.2.27"/>
    </reaction>
</comment>
<dbReference type="SUPFAM" id="SSF57850">
    <property type="entry name" value="RING/U-box"/>
    <property type="match status" value="1"/>
</dbReference>
<evidence type="ECO:0000259" key="6">
    <source>
        <dbReference type="PROSITE" id="PS51698"/>
    </source>
</evidence>
<dbReference type="SMART" id="SM00504">
    <property type="entry name" value="Ubox"/>
    <property type="match status" value="1"/>
</dbReference>
<protein>
    <recommendedName>
        <fullName evidence="3">RING-type E3 ubiquitin transferase</fullName>
        <ecNumber evidence="3">2.3.2.27</ecNumber>
    </recommendedName>
</protein>
<dbReference type="InParanoid" id="A0A7J7DR82"/>
<feature type="region of interest" description="Disordered" evidence="5">
    <location>
        <begin position="515"/>
        <end position="535"/>
    </location>
</feature>
<dbReference type="GO" id="GO:0061630">
    <property type="term" value="F:ubiquitin protein ligase activity"/>
    <property type="evidence" value="ECO:0007669"/>
    <property type="project" value="UniProtKB-EC"/>
</dbReference>
<dbReference type="SUPFAM" id="SSF48371">
    <property type="entry name" value="ARM repeat"/>
    <property type="match status" value="1"/>
</dbReference>
<dbReference type="InterPro" id="IPR055566">
    <property type="entry name" value="ARM_LIN"/>
</dbReference>
<evidence type="ECO:0000313" key="8">
    <source>
        <dbReference type="Proteomes" id="UP000593562"/>
    </source>
</evidence>
<feature type="region of interest" description="Disordered" evidence="5">
    <location>
        <begin position="16"/>
        <end position="53"/>
    </location>
</feature>
<evidence type="ECO:0000256" key="4">
    <source>
        <dbReference type="ARBA" id="ARBA00022679"/>
    </source>
</evidence>
<dbReference type="UniPathway" id="UPA00143"/>
<dbReference type="InterPro" id="IPR013083">
    <property type="entry name" value="Znf_RING/FYVE/PHD"/>
</dbReference>
<evidence type="ECO:0000313" key="7">
    <source>
        <dbReference type="EMBL" id="KAF5748793.1"/>
    </source>
</evidence>
<dbReference type="PANTHER" id="PTHR35549">
    <property type="entry name" value="OS04G0584500 PROTEIN"/>
    <property type="match status" value="1"/>
</dbReference>
<dbReference type="Pfam" id="PF23568">
    <property type="entry name" value="ARM_LIN"/>
    <property type="match status" value="1"/>
</dbReference>
<dbReference type="InterPro" id="IPR045210">
    <property type="entry name" value="RING-Ubox_PUB"/>
</dbReference>
<dbReference type="InterPro" id="IPR016024">
    <property type="entry name" value="ARM-type_fold"/>
</dbReference>
<feature type="region of interest" description="Disordered" evidence="5">
    <location>
        <begin position="94"/>
        <end position="114"/>
    </location>
</feature>
<reference evidence="7 8" key="1">
    <citation type="journal article" date="2020" name="Nat. Commun.">
        <title>Genome of Tripterygium wilfordii and identification of cytochrome P450 involved in triptolide biosynthesis.</title>
        <authorList>
            <person name="Tu L."/>
            <person name="Su P."/>
            <person name="Zhang Z."/>
            <person name="Gao L."/>
            <person name="Wang J."/>
            <person name="Hu T."/>
            <person name="Zhou J."/>
            <person name="Zhang Y."/>
            <person name="Zhao Y."/>
            <person name="Liu Y."/>
            <person name="Song Y."/>
            <person name="Tong Y."/>
            <person name="Lu Y."/>
            <person name="Yang J."/>
            <person name="Xu C."/>
            <person name="Jia M."/>
            <person name="Peters R.J."/>
            <person name="Huang L."/>
            <person name="Gao W."/>
        </authorList>
    </citation>
    <scope>NUCLEOTIDE SEQUENCE [LARGE SCALE GENOMIC DNA]</scope>
    <source>
        <strain evidence="8">cv. XIE 37</strain>
        <tissue evidence="7">Leaf</tissue>
    </source>
</reference>
<dbReference type="AlphaFoldDB" id="A0A7J7DR82"/>
<comment type="pathway">
    <text evidence="2">Protein modification; protein ubiquitination.</text>
</comment>
<dbReference type="EC" id="2.3.2.27" evidence="3"/>
<dbReference type="CDD" id="cd16664">
    <property type="entry name" value="RING-Ubox_PUB"/>
    <property type="match status" value="1"/>
</dbReference>
<feature type="compositionally biased region" description="Polar residues" evidence="5">
    <location>
        <begin position="23"/>
        <end position="33"/>
    </location>
</feature>
<comment type="caution">
    <text evidence="7">The sequence shown here is derived from an EMBL/GenBank/DDBJ whole genome shotgun (WGS) entry which is preliminary data.</text>
</comment>
<feature type="compositionally biased region" description="Basic and acidic residues" evidence="5">
    <location>
        <begin position="159"/>
        <end position="175"/>
    </location>
</feature>
<keyword evidence="8" id="KW-1185">Reference proteome</keyword>
<dbReference type="OrthoDB" id="10064100at2759"/>
<dbReference type="InterPro" id="IPR056512">
    <property type="entry name" value="LIN_N"/>
</dbReference>
<dbReference type="Gene3D" id="3.30.40.10">
    <property type="entry name" value="Zinc/RING finger domain, C3HC4 (zinc finger)"/>
    <property type="match status" value="1"/>
</dbReference>
<evidence type="ECO:0000256" key="2">
    <source>
        <dbReference type="ARBA" id="ARBA00004906"/>
    </source>
</evidence>
<name>A0A7J7DR82_TRIWF</name>
<dbReference type="InterPro" id="IPR011989">
    <property type="entry name" value="ARM-like"/>
</dbReference>
<feature type="domain" description="U-box" evidence="6">
    <location>
        <begin position="697"/>
        <end position="772"/>
    </location>
</feature>
<dbReference type="Pfam" id="PF23628">
    <property type="entry name" value="ARM_LIN_C"/>
    <property type="match status" value="1"/>
</dbReference>
<dbReference type="PANTHER" id="PTHR35549:SF1">
    <property type="entry name" value="OS04G0584500 PROTEIN"/>
    <property type="match status" value="1"/>
</dbReference>
<keyword evidence="4" id="KW-0808">Transferase</keyword>
<feature type="region of interest" description="Disordered" evidence="5">
    <location>
        <begin position="150"/>
        <end position="175"/>
    </location>
</feature>
<evidence type="ECO:0000256" key="3">
    <source>
        <dbReference type="ARBA" id="ARBA00012483"/>
    </source>
</evidence>
<feature type="region of interest" description="Disordered" evidence="5">
    <location>
        <begin position="188"/>
        <end position="238"/>
    </location>
</feature>
<dbReference type="GO" id="GO:0016567">
    <property type="term" value="P:protein ubiquitination"/>
    <property type="evidence" value="ECO:0007669"/>
    <property type="project" value="UniProtKB-UniPathway"/>
</dbReference>
<sequence length="1178" mass="132487">MAASLEELLAEEGFKGKRLGASRLSTSRSQTVSMPLYPYRDQHKKDSPSGSRIRSRIRIDRSKSSIDQYISRGISPGSETVAGRRPRDDFVRRNKLDERPKRENRDTFQRRDSNNALEGERLDINSLEDIQGNEIIEIGVVENGRPKHMYSNQIYNSDESEKNSRGKEKYKERSGMELLVERRLGSNSNKNLHISSSVNYRKSMKQPDNSYDSSVRQSQNRKSIKDNQGRKSGNLLMPASEPALDDAAIQAMISILSGHMKHFLKDEGFRTTLHHNCFSPLKFVASEENHNTESKVITNLEQAVETIERAAEGSGSHKDLKKALLQLTVITGLNSNDLKDGVTSGVPNSSLSSCAHLYLSVIYKLQKKDRASAKHLLQVFCDSPFRARTILLPELWDYLFFPHLSHLDTWYNQEAESLANSPSKSQKLKLLEKFFNEIMDSGTYQYAVYYKDWLTEGVEVPSVPSILIPSLSIEGFQPRDSPDNSLEIASPTGPFSPQPMVSKKLYDAVFSRLRKPDTDEAEDEGREDYYDNCGKSSDDSVVEVKQALAYSSVTVMDQKIEEGSCSSAQDKATFPHDVLLLTYDEEGRSYEVSVRPENGLSDDAKDPNISLETEGDSELLHAHPHQEVNEVTLKKLAKSVFDLQETQDSHDLAVSVPSASHSAQVLDSSTQLTKTRPSFEELQGSYDYFDEGPFFLNIPQDFICPLTGQLFQDPVTLETGQTFEKAAIRERFDQGNRTCPITGKTLECQSVPLINFILKRVVDNWKSEQSSLLLTLASQIVRDSREQHSTPKDETAIFILEPLLTAFGRKEGVTNARQLISLGGLQFLICRFECGKLEEKTCVAALLSHCIEADASCRNLIAEEINKQCLLELLHCQQEKTRTNAVLLLTELICFSRRKDVKLYLSSLKSEELINTMHVLLECLQRFKPEQRPLVAVLLLHIDLLGEPRKHSVYREGAIDAIRVALVNSLTDEKVREKLCRSLLILGGRFSSSGVLLTELWILKRTGIYGMSKENWKENHRGDDLFVEDTLLLEDDEEILAEWLRDITISLLGTGKGPFLETMSYCLHSEELELVGVCLTTVAWMSCALSSHSDAKFILSAFSALMSGLKEILQNGQLYEHKVLASFSLLNFSKTQECRILLMTIAEEIAGSLRMVAEVSSAAKQLHTIICGEQRSLV</sequence>
<dbReference type="Gene3D" id="1.25.10.10">
    <property type="entry name" value="Leucine-rich Repeat Variant"/>
    <property type="match status" value="1"/>
</dbReference>
<dbReference type="InterPro" id="IPR003613">
    <property type="entry name" value="Ubox_domain"/>
</dbReference>
<dbReference type="Pfam" id="PF04564">
    <property type="entry name" value="U-box"/>
    <property type="match status" value="1"/>
</dbReference>
<organism evidence="7 8">
    <name type="scientific">Tripterygium wilfordii</name>
    <name type="common">Thunder God vine</name>
    <dbReference type="NCBI Taxonomy" id="458696"/>
    <lineage>
        <taxon>Eukaryota</taxon>
        <taxon>Viridiplantae</taxon>
        <taxon>Streptophyta</taxon>
        <taxon>Embryophyta</taxon>
        <taxon>Tracheophyta</taxon>
        <taxon>Spermatophyta</taxon>
        <taxon>Magnoliopsida</taxon>
        <taxon>eudicotyledons</taxon>
        <taxon>Gunneridae</taxon>
        <taxon>Pentapetalae</taxon>
        <taxon>rosids</taxon>
        <taxon>fabids</taxon>
        <taxon>Celastrales</taxon>
        <taxon>Celastraceae</taxon>
        <taxon>Tripterygium</taxon>
    </lineage>
</organism>
<gene>
    <name evidence="7" type="ORF">HS088_TW04G00752</name>
</gene>
<accession>A0A7J7DR82</accession>
<feature type="compositionally biased region" description="Polar residues" evidence="5">
    <location>
        <begin position="188"/>
        <end position="221"/>
    </location>
</feature>
<evidence type="ECO:0000256" key="5">
    <source>
        <dbReference type="SAM" id="MobiDB-lite"/>
    </source>
</evidence>
<dbReference type="Proteomes" id="UP000593562">
    <property type="component" value="Unassembled WGS sequence"/>
</dbReference>